<proteinExistence type="predicted"/>
<comment type="caution">
    <text evidence="1">The sequence shown here is derived from an EMBL/GenBank/DDBJ whole genome shotgun (WGS) entry which is preliminary data.</text>
</comment>
<organism evidence="1 2">
    <name type="scientific">Sporofaciens musculi</name>
    <dbReference type="NCBI Taxonomy" id="2681861"/>
    <lineage>
        <taxon>Bacteria</taxon>
        <taxon>Bacillati</taxon>
        <taxon>Bacillota</taxon>
        <taxon>Clostridia</taxon>
        <taxon>Lachnospirales</taxon>
        <taxon>Lachnospiraceae</taxon>
        <taxon>Sporofaciens</taxon>
    </lineage>
</organism>
<evidence type="ECO:0000313" key="1">
    <source>
        <dbReference type="EMBL" id="MXP74086.1"/>
    </source>
</evidence>
<reference evidence="1 2" key="1">
    <citation type="submission" date="2019-12" db="EMBL/GenBank/DDBJ databases">
        <title>Sporaefaciens musculi gen. nov., sp. nov., a novel bacterium isolated from the caecum of an obese mouse.</title>
        <authorList>
            <person name="Rasmussen T.S."/>
            <person name="Streidl T."/>
            <person name="Hitch T.C.A."/>
            <person name="Wortmann E."/>
            <person name="Deptula P."/>
            <person name="Hansen M."/>
            <person name="Nielsen D.S."/>
            <person name="Clavel T."/>
            <person name="Vogensen F.K."/>
        </authorList>
    </citation>
    <scope>NUCLEOTIDE SEQUENCE [LARGE SCALE GENOMIC DNA]</scope>
    <source>
        <strain evidence="1 2">WCA-9-b2</strain>
    </source>
</reference>
<sequence length="62" mass="6815">MPKTNPADGCGETAPFAITYGKDCQWQIFHKNCNLFRPEQLTSGSIIVRNSIIAAKSLSLCQ</sequence>
<evidence type="ECO:0000313" key="2">
    <source>
        <dbReference type="Proteomes" id="UP000460412"/>
    </source>
</evidence>
<accession>A0A7X3MCW5</accession>
<dbReference type="RefSeq" id="WP_159749118.1">
    <property type="nucleotide sequence ID" value="NZ_WUQX01000001.1"/>
</dbReference>
<name>A0A7X3MCW5_9FIRM</name>
<dbReference type="EMBL" id="WUQX01000001">
    <property type="protein sequence ID" value="MXP74086.1"/>
    <property type="molecule type" value="Genomic_DNA"/>
</dbReference>
<protein>
    <submittedName>
        <fullName evidence="1">Uncharacterized protein</fullName>
    </submittedName>
</protein>
<gene>
    <name evidence="1" type="ORF">GN277_01125</name>
</gene>
<keyword evidence="2" id="KW-1185">Reference proteome</keyword>
<dbReference type="AlphaFoldDB" id="A0A7X3MCW5"/>
<dbReference type="Proteomes" id="UP000460412">
    <property type="component" value="Unassembled WGS sequence"/>
</dbReference>